<dbReference type="InterPro" id="IPR003820">
    <property type="entry name" value="KdpC"/>
</dbReference>
<keyword evidence="3 11" id="KW-0633">Potassium transport</keyword>
<sequence length="234" mass="23269">MTSTTTSATAAAEASREAPVTGRQLRRQLGAAVRVLLILTVLLGVVYPAVVWGVSRLPGLHANAEGSVLPGGSSSLIGIDPVPANPAADPWFHTRPSASAPDDAIAGLGPADATTSGGSNLGVAAEDLGTAVEERRAAIAARDGVDPSAVPPDALTASGSGLDPQISPEYAAQQAPRVARVTGLPEDRVRALVAEATAGRTLGFLGEPRVNVPELNASLLSAAPGARSGVSGAG</sequence>
<keyword evidence="7 11" id="KW-0630">Potassium</keyword>
<comment type="function">
    <text evidence="11">Part of the high-affinity ATP-driven potassium transport (or Kdp) system, which catalyzes the hydrolysis of ATP coupled with the electrogenic transport of potassium into the cytoplasm. This subunit acts as a catalytic chaperone that increases the ATP-binding affinity of the ATP-hydrolyzing subunit KdpB by the formation of a transient KdpB/KdpC/ATP ternary complex.</text>
</comment>
<evidence type="ECO:0000256" key="4">
    <source>
        <dbReference type="ARBA" id="ARBA00022692"/>
    </source>
</evidence>
<feature type="transmembrane region" description="Helical" evidence="11">
    <location>
        <begin position="31"/>
        <end position="54"/>
    </location>
</feature>
<comment type="caution">
    <text evidence="13">The sequence shown here is derived from an EMBL/GenBank/DDBJ whole genome shotgun (WGS) entry which is preliminary data.</text>
</comment>
<dbReference type="PANTHER" id="PTHR30042:SF2">
    <property type="entry name" value="POTASSIUM-TRANSPORTING ATPASE KDPC SUBUNIT"/>
    <property type="match status" value="1"/>
</dbReference>
<dbReference type="Proteomes" id="UP001595909">
    <property type="component" value="Unassembled WGS sequence"/>
</dbReference>
<feature type="region of interest" description="Disordered" evidence="12">
    <location>
        <begin position="1"/>
        <end position="23"/>
    </location>
</feature>
<dbReference type="HAMAP" id="MF_00276">
    <property type="entry name" value="KdpC"/>
    <property type="match status" value="1"/>
</dbReference>
<name>A0ABV9RJH3_9PSEU</name>
<evidence type="ECO:0000256" key="1">
    <source>
        <dbReference type="ARBA" id="ARBA00022448"/>
    </source>
</evidence>
<evidence type="ECO:0000256" key="8">
    <source>
        <dbReference type="ARBA" id="ARBA00022989"/>
    </source>
</evidence>
<comment type="subunit">
    <text evidence="11">The system is composed of three essential subunits: KdpA, KdpB and KdpC.</text>
</comment>
<evidence type="ECO:0000256" key="10">
    <source>
        <dbReference type="ARBA" id="ARBA00023136"/>
    </source>
</evidence>
<dbReference type="EMBL" id="JBHSIM010000035">
    <property type="protein sequence ID" value="MFC4833895.1"/>
    <property type="molecule type" value="Genomic_DNA"/>
</dbReference>
<comment type="subcellular location">
    <subcellularLocation>
        <location evidence="11">Cell membrane</location>
        <topology evidence="11">Single-pass membrane protein</topology>
    </subcellularLocation>
</comment>
<evidence type="ECO:0000256" key="9">
    <source>
        <dbReference type="ARBA" id="ARBA00023065"/>
    </source>
</evidence>
<dbReference type="PIRSF" id="PIRSF001296">
    <property type="entry name" value="K_ATPase_KdpC"/>
    <property type="match status" value="1"/>
</dbReference>
<evidence type="ECO:0000256" key="3">
    <source>
        <dbReference type="ARBA" id="ARBA00022538"/>
    </source>
</evidence>
<keyword evidence="8 11" id="KW-1133">Transmembrane helix</keyword>
<dbReference type="PANTHER" id="PTHR30042">
    <property type="entry name" value="POTASSIUM-TRANSPORTING ATPASE C CHAIN"/>
    <property type="match status" value="1"/>
</dbReference>
<evidence type="ECO:0000256" key="5">
    <source>
        <dbReference type="ARBA" id="ARBA00022741"/>
    </source>
</evidence>
<evidence type="ECO:0000313" key="13">
    <source>
        <dbReference type="EMBL" id="MFC4833895.1"/>
    </source>
</evidence>
<keyword evidence="5 11" id="KW-0547">Nucleotide-binding</keyword>
<feature type="compositionally biased region" description="Low complexity" evidence="12">
    <location>
        <begin position="1"/>
        <end position="13"/>
    </location>
</feature>
<dbReference type="Pfam" id="PF02669">
    <property type="entry name" value="KdpC"/>
    <property type="match status" value="1"/>
</dbReference>
<evidence type="ECO:0000313" key="14">
    <source>
        <dbReference type="Proteomes" id="UP001595909"/>
    </source>
</evidence>
<keyword evidence="10 11" id="KW-0472">Membrane</keyword>
<keyword evidence="6 11" id="KW-0067">ATP-binding</keyword>
<evidence type="ECO:0000256" key="7">
    <source>
        <dbReference type="ARBA" id="ARBA00022958"/>
    </source>
</evidence>
<accession>A0ABV9RJH3</accession>
<evidence type="ECO:0000256" key="6">
    <source>
        <dbReference type="ARBA" id="ARBA00022840"/>
    </source>
</evidence>
<comment type="similarity">
    <text evidence="11">Belongs to the KdpC family.</text>
</comment>
<proteinExistence type="inferred from homology"/>
<evidence type="ECO:0000256" key="11">
    <source>
        <dbReference type="HAMAP-Rule" id="MF_00276"/>
    </source>
</evidence>
<keyword evidence="9 11" id="KW-0406">Ion transport</keyword>
<dbReference type="RefSeq" id="WP_274192537.1">
    <property type="nucleotide sequence ID" value="NZ_BAABHN010000035.1"/>
</dbReference>
<evidence type="ECO:0000256" key="12">
    <source>
        <dbReference type="SAM" id="MobiDB-lite"/>
    </source>
</evidence>
<keyword evidence="2 11" id="KW-1003">Cell membrane</keyword>
<keyword evidence="4 11" id="KW-0812">Transmembrane</keyword>
<protein>
    <recommendedName>
        <fullName evidence="11">Potassium-transporting ATPase KdpC subunit</fullName>
    </recommendedName>
    <alternativeName>
        <fullName evidence="11">ATP phosphohydrolase [potassium-transporting] C chain</fullName>
    </alternativeName>
    <alternativeName>
        <fullName evidence="11">Potassium-binding and translocating subunit C</fullName>
    </alternativeName>
    <alternativeName>
        <fullName evidence="11">Potassium-translocating ATPase C chain</fullName>
    </alternativeName>
</protein>
<reference evidence="14" key="1">
    <citation type="journal article" date="2019" name="Int. J. Syst. Evol. Microbiol.">
        <title>The Global Catalogue of Microorganisms (GCM) 10K type strain sequencing project: providing services to taxonomists for standard genome sequencing and annotation.</title>
        <authorList>
            <consortium name="The Broad Institute Genomics Platform"/>
            <consortium name="The Broad Institute Genome Sequencing Center for Infectious Disease"/>
            <person name="Wu L."/>
            <person name="Ma J."/>
        </authorList>
    </citation>
    <scope>NUCLEOTIDE SEQUENCE [LARGE SCALE GENOMIC DNA]</scope>
    <source>
        <strain evidence="14">CCUG 50347</strain>
    </source>
</reference>
<feature type="region of interest" description="Disordered" evidence="12">
    <location>
        <begin position="144"/>
        <end position="164"/>
    </location>
</feature>
<gene>
    <name evidence="11" type="primary">kdpC</name>
    <name evidence="13" type="ORF">ACFPEL_15890</name>
</gene>
<evidence type="ECO:0000256" key="2">
    <source>
        <dbReference type="ARBA" id="ARBA00022475"/>
    </source>
</evidence>
<keyword evidence="14" id="KW-1185">Reference proteome</keyword>
<keyword evidence="1 11" id="KW-0813">Transport</keyword>
<organism evidence="13 14">
    <name type="scientific">Actinomycetospora chibensis</name>
    <dbReference type="NCBI Taxonomy" id="663606"/>
    <lineage>
        <taxon>Bacteria</taxon>
        <taxon>Bacillati</taxon>
        <taxon>Actinomycetota</taxon>
        <taxon>Actinomycetes</taxon>
        <taxon>Pseudonocardiales</taxon>
        <taxon>Pseudonocardiaceae</taxon>
        <taxon>Actinomycetospora</taxon>
    </lineage>
</organism>